<evidence type="ECO:0000313" key="2">
    <source>
        <dbReference type="Proteomes" id="UP000076532"/>
    </source>
</evidence>
<keyword evidence="2" id="KW-1185">Reference proteome</keyword>
<dbReference type="AlphaFoldDB" id="A0A166NEJ2"/>
<evidence type="ECO:0000313" key="1">
    <source>
        <dbReference type="EMBL" id="KZP24924.1"/>
    </source>
</evidence>
<protein>
    <submittedName>
        <fullName evidence="1">Uncharacterized protein</fullName>
    </submittedName>
</protein>
<feature type="non-terminal residue" evidence="1">
    <location>
        <position position="1"/>
    </location>
</feature>
<name>A0A166NEJ2_9AGAM</name>
<accession>A0A166NEJ2</accession>
<dbReference type="Proteomes" id="UP000076532">
    <property type="component" value="Unassembled WGS sequence"/>
</dbReference>
<dbReference type="OrthoDB" id="3269297at2759"/>
<dbReference type="EMBL" id="KV417523">
    <property type="protein sequence ID" value="KZP24924.1"/>
    <property type="molecule type" value="Genomic_DNA"/>
</dbReference>
<reference evidence="1 2" key="1">
    <citation type="journal article" date="2016" name="Mol. Biol. Evol.">
        <title>Comparative Genomics of Early-Diverging Mushroom-Forming Fungi Provides Insights into the Origins of Lignocellulose Decay Capabilities.</title>
        <authorList>
            <person name="Nagy L.G."/>
            <person name="Riley R."/>
            <person name="Tritt A."/>
            <person name="Adam C."/>
            <person name="Daum C."/>
            <person name="Floudas D."/>
            <person name="Sun H."/>
            <person name="Yadav J.S."/>
            <person name="Pangilinan J."/>
            <person name="Larsson K.H."/>
            <person name="Matsuura K."/>
            <person name="Barry K."/>
            <person name="Labutti K."/>
            <person name="Kuo R."/>
            <person name="Ohm R.A."/>
            <person name="Bhattacharya S.S."/>
            <person name="Shirouzu T."/>
            <person name="Yoshinaga Y."/>
            <person name="Martin F.M."/>
            <person name="Grigoriev I.V."/>
            <person name="Hibbett D.S."/>
        </authorList>
    </citation>
    <scope>NUCLEOTIDE SEQUENCE [LARGE SCALE GENOMIC DNA]</scope>
    <source>
        <strain evidence="1 2">CBS 109695</strain>
    </source>
</reference>
<sequence length="220" mass="24349">MGPVRKKDFAGVFGRAYLKAFTEDTIKAAFAATGLHPFNPDVIKEKQMKASLPTSTRSSFPLPQPSPVRAIITAMGTHPPTQFELSPTHFALASPREPQIDPALLPETPETPSKRMRLLYGTLATTSSGSLLVSKARLPSNYTPHQPVFETLPPLPQPEWSVLEKTPSSSRAALEAENTMLREQLGYSRDIIRVREAMDQGKNAQLILQHAELRKLKLTR</sequence>
<organism evidence="1 2">
    <name type="scientific">Athelia psychrophila</name>
    <dbReference type="NCBI Taxonomy" id="1759441"/>
    <lineage>
        <taxon>Eukaryota</taxon>
        <taxon>Fungi</taxon>
        <taxon>Dikarya</taxon>
        <taxon>Basidiomycota</taxon>
        <taxon>Agaricomycotina</taxon>
        <taxon>Agaricomycetes</taxon>
        <taxon>Agaricomycetidae</taxon>
        <taxon>Atheliales</taxon>
        <taxon>Atheliaceae</taxon>
        <taxon>Athelia</taxon>
    </lineage>
</organism>
<proteinExistence type="predicted"/>
<gene>
    <name evidence="1" type="ORF">FIBSPDRAFT_856278</name>
</gene>